<gene>
    <name evidence="1" type="ORF">PYTT13_11970</name>
</gene>
<sequence>MLPDLGDTFMVRRYSAFPGDPTPEVAVALTRTGGDAMGFRQAYVAREPLASDVAPIILADG</sequence>
<evidence type="ECO:0000313" key="2">
    <source>
        <dbReference type="Proteomes" id="UP000229314"/>
    </source>
</evidence>
<name>A0A2D2C1S6_9RHOB</name>
<dbReference type="EMBL" id="CP024422">
    <property type="protein sequence ID" value="ATQ56447.1"/>
    <property type="molecule type" value="Genomic_DNA"/>
</dbReference>
<organism evidence="1 2">
    <name type="scientific">Paracoccus yeei</name>
    <dbReference type="NCBI Taxonomy" id="147645"/>
    <lineage>
        <taxon>Bacteria</taxon>
        <taxon>Pseudomonadati</taxon>
        <taxon>Pseudomonadota</taxon>
        <taxon>Alphaproteobacteria</taxon>
        <taxon>Rhodobacterales</taxon>
        <taxon>Paracoccaceae</taxon>
        <taxon>Paracoccus</taxon>
    </lineage>
</organism>
<protein>
    <submittedName>
        <fullName evidence="1">Uncharacterized protein</fullName>
    </submittedName>
</protein>
<accession>A0A2D2C1S6</accession>
<dbReference type="AlphaFoldDB" id="A0A2D2C1S6"/>
<proteinExistence type="predicted"/>
<evidence type="ECO:0000313" key="1">
    <source>
        <dbReference type="EMBL" id="ATQ56447.1"/>
    </source>
</evidence>
<dbReference type="Proteomes" id="UP000229314">
    <property type="component" value="Chromosome"/>
</dbReference>
<reference evidence="1 2" key="1">
    <citation type="submission" date="2017-10" db="EMBL/GenBank/DDBJ databases">
        <title>Complete genome sequence of Paracoccus yeei TT13 isolated from human skin.</title>
        <authorList>
            <person name="Lee K."/>
            <person name="Lim J.Y."/>
            <person name="Hwang I."/>
        </authorList>
    </citation>
    <scope>NUCLEOTIDE SEQUENCE [LARGE SCALE GENOMIC DNA]</scope>
    <source>
        <strain evidence="1 2">TT13</strain>
    </source>
</reference>